<dbReference type="Pfam" id="PF12885">
    <property type="entry name" value="TORC_M"/>
    <property type="match status" value="1"/>
</dbReference>
<evidence type="ECO:0000313" key="5">
    <source>
        <dbReference type="Proteomes" id="UP001152759"/>
    </source>
</evidence>
<dbReference type="AlphaFoldDB" id="A0A9P0APA0"/>
<evidence type="ECO:0000259" key="3">
    <source>
        <dbReference type="Pfam" id="PF12886"/>
    </source>
</evidence>
<evidence type="ECO:0000259" key="2">
    <source>
        <dbReference type="Pfam" id="PF12885"/>
    </source>
</evidence>
<dbReference type="GO" id="GO:0008140">
    <property type="term" value="F:cAMP response element binding protein binding"/>
    <property type="evidence" value="ECO:0007669"/>
    <property type="project" value="TreeGrafter"/>
</dbReference>
<dbReference type="Pfam" id="PF12886">
    <property type="entry name" value="TORC_C"/>
    <property type="match status" value="1"/>
</dbReference>
<feature type="compositionally biased region" description="Low complexity" evidence="1">
    <location>
        <begin position="381"/>
        <end position="401"/>
    </location>
</feature>
<dbReference type="EMBL" id="OU963870">
    <property type="protein sequence ID" value="CAH0396192.1"/>
    <property type="molecule type" value="Genomic_DNA"/>
</dbReference>
<dbReference type="PANTHER" id="PTHR13589:SF15">
    <property type="entry name" value="CREB-REGULATED TRANSCRIPTION COACTIVATOR, ISOFORM B"/>
    <property type="match status" value="1"/>
</dbReference>
<sequence>TSQQNNQHLRINPSLGSFHGGSLPNVNHVAHKKTSSTVDLKAALNNLEEMQGGGVTGPAYRERGRSMGVGVGPMRASRPAERRTDTSPYSSGPFLSPPSQDGWRRTNSDSALHQSTQMNDAHSHHSPGSQRRATDGQQYEISRHNRHLSVSPDGRPRSCYDVARVPGINIYPSQQDPGIVQIPIGNNTGSLPDLTSFHFPSPLPTPLDQDDQHSGSTYSNSPQGTSTSTLSPTSIPTRVPGRFSFQSSPPHESPGPPQYSPVSPQSPLTPQSITMDGSLDSKAPNNYGQASPGQGQQGGGGQAPNQGQGNPQQFVYPQIPSPQHSQQQSQCSVSVSPLNISNPQNIPVNPGNSLGSYRNAQCRSPQNSPGPCLTVKYGRDSNSPTSSNPQSPASPSNSIAASPFSTSGSYFISQDQTNALQQTFQQFTVMDSPVSNTVDYIGSPNNASYHLNDDGCSGELSADPGYFSTSPTHYNRQMNSSHTTPNTPSSIPDIVLTDFSNGDGDIQRSDFGKEIICNAFENDLFSSVESMREGLDPIDLDGLQLLTDPNMMPADPATEDHFRLDRM</sequence>
<gene>
    <name evidence="4" type="ORF">BEMITA_LOCUS14288</name>
</gene>
<organism evidence="4 5">
    <name type="scientific">Bemisia tabaci</name>
    <name type="common">Sweetpotato whitefly</name>
    <name type="synonym">Aleurodes tabaci</name>
    <dbReference type="NCBI Taxonomy" id="7038"/>
    <lineage>
        <taxon>Eukaryota</taxon>
        <taxon>Metazoa</taxon>
        <taxon>Ecdysozoa</taxon>
        <taxon>Arthropoda</taxon>
        <taxon>Hexapoda</taxon>
        <taxon>Insecta</taxon>
        <taxon>Pterygota</taxon>
        <taxon>Neoptera</taxon>
        <taxon>Paraneoptera</taxon>
        <taxon>Hemiptera</taxon>
        <taxon>Sternorrhyncha</taxon>
        <taxon>Aleyrodoidea</taxon>
        <taxon>Aleyrodidae</taxon>
        <taxon>Aleyrodinae</taxon>
        <taxon>Bemisia</taxon>
    </lineage>
</organism>
<dbReference type="InterPro" id="IPR024784">
    <property type="entry name" value="TORC_M"/>
</dbReference>
<accession>A0A9P0APA0</accession>
<feature type="compositionally biased region" description="Low complexity" evidence="1">
    <location>
        <begin position="221"/>
        <end position="237"/>
    </location>
</feature>
<proteinExistence type="predicted"/>
<feature type="compositionally biased region" description="Polar residues" evidence="1">
    <location>
        <begin position="108"/>
        <end position="136"/>
    </location>
</feature>
<dbReference type="InterPro" id="IPR024786">
    <property type="entry name" value="TORC"/>
</dbReference>
<feature type="domain" description="Transducer of regulated CREB activity middle" evidence="2">
    <location>
        <begin position="105"/>
        <end position="230"/>
    </location>
</feature>
<feature type="region of interest" description="Disordered" evidence="1">
    <location>
        <begin position="191"/>
        <end position="401"/>
    </location>
</feature>
<dbReference type="GO" id="GO:0005737">
    <property type="term" value="C:cytoplasm"/>
    <property type="evidence" value="ECO:0007669"/>
    <property type="project" value="InterPro"/>
</dbReference>
<feature type="non-terminal residue" evidence="4">
    <location>
        <position position="567"/>
    </location>
</feature>
<evidence type="ECO:0000313" key="4">
    <source>
        <dbReference type="EMBL" id="CAH0396192.1"/>
    </source>
</evidence>
<evidence type="ECO:0000256" key="1">
    <source>
        <dbReference type="SAM" id="MobiDB-lite"/>
    </source>
</evidence>
<feature type="compositionally biased region" description="Polar residues" evidence="1">
    <location>
        <begin position="338"/>
        <end position="369"/>
    </location>
</feature>
<reference evidence="4" key="1">
    <citation type="submission" date="2021-12" db="EMBL/GenBank/DDBJ databases">
        <authorList>
            <person name="King R."/>
        </authorList>
    </citation>
    <scope>NUCLEOTIDE SEQUENCE</scope>
</reference>
<dbReference type="GO" id="GO:0005634">
    <property type="term" value="C:nucleus"/>
    <property type="evidence" value="ECO:0007669"/>
    <property type="project" value="InterPro"/>
</dbReference>
<keyword evidence="5" id="KW-1185">Reference proteome</keyword>
<protein>
    <submittedName>
        <fullName evidence="4">Uncharacterized protein</fullName>
    </submittedName>
</protein>
<feature type="region of interest" description="Disordered" evidence="1">
    <location>
        <begin position="53"/>
        <end position="136"/>
    </location>
</feature>
<dbReference type="PANTHER" id="PTHR13589">
    <property type="entry name" value="CREB-REGULATED TRANSCRIPTION COACTIVATOR"/>
    <property type="match status" value="1"/>
</dbReference>
<dbReference type="InterPro" id="IPR024785">
    <property type="entry name" value="TORC_C"/>
</dbReference>
<name>A0A9P0APA0_BEMTA</name>
<feature type="region of interest" description="Disordered" evidence="1">
    <location>
        <begin position="1"/>
        <end position="20"/>
    </location>
</feature>
<dbReference type="Proteomes" id="UP001152759">
    <property type="component" value="Chromosome 9"/>
</dbReference>
<dbReference type="GO" id="GO:0045944">
    <property type="term" value="P:positive regulation of transcription by RNA polymerase II"/>
    <property type="evidence" value="ECO:0007669"/>
    <property type="project" value="TreeGrafter"/>
</dbReference>
<feature type="compositionally biased region" description="Low complexity" evidence="1">
    <location>
        <begin position="303"/>
        <end position="337"/>
    </location>
</feature>
<feature type="domain" description="Transducer of regulated CREB activity C-terminal" evidence="3">
    <location>
        <begin position="492"/>
        <end position="567"/>
    </location>
</feature>